<evidence type="ECO:0000313" key="4">
    <source>
        <dbReference type="Proteomes" id="UP000512222"/>
    </source>
</evidence>
<dbReference type="PANTHER" id="PTHR12526:SF630">
    <property type="entry name" value="GLYCOSYLTRANSFERASE"/>
    <property type="match status" value="1"/>
</dbReference>
<gene>
    <name evidence="3" type="ORF">HV178_09110</name>
</gene>
<dbReference type="GO" id="GO:1901135">
    <property type="term" value="P:carbohydrate derivative metabolic process"/>
    <property type="evidence" value="ECO:0007669"/>
    <property type="project" value="UniProtKB-ARBA"/>
</dbReference>
<dbReference type="EMBL" id="CP056573">
    <property type="protein sequence ID" value="QLV30134.1"/>
    <property type="molecule type" value="Genomic_DNA"/>
</dbReference>
<accession>A0AAP9QC95</accession>
<dbReference type="RefSeq" id="WP_048232311.1">
    <property type="nucleotide sequence ID" value="NZ_BHWY01000003.1"/>
</dbReference>
<dbReference type="InterPro" id="IPR028098">
    <property type="entry name" value="Glyco_trans_4-like_N"/>
</dbReference>
<proteinExistence type="predicted"/>
<evidence type="ECO:0000259" key="1">
    <source>
        <dbReference type="Pfam" id="PF00534"/>
    </source>
</evidence>
<dbReference type="Pfam" id="PF13439">
    <property type="entry name" value="Glyco_transf_4"/>
    <property type="match status" value="1"/>
</dbReference>
<dbReference type="Gene3D" id="3.40.50.2000">
    <property type="entry name" value="Glycogen Phosphorylase B"/>
    <property type="match status" value="2"/>
</dbReference>
<dbReference type="InterPro" id="IPR001296">
    <property type="entry name" value="Glyco_trans_1"/>
</dbReference>
<dbReference type="Proteomes" id="UP000512222">
    <property type="component" value="Chromosome"/>
</dbReference>
<feature type="domain" description="Glycosyl transferase family 1" evidence="1">
    <location>
        <begin position="178"/>
        <end position="327"/>
    </location>
</feature>
<evidence type="ECO:0000259" key="2">
    <source>
        <dbReference type="Pfam" id="PF13439"/>
    </source>
</evidence>
<dbReference type="SUPFAM" id="SSF53756">
    <property type="entry name" value="UDP-Glycosyltransferase/glycogen phosphorylase"/>
    <property type="match status" value="1"/>
</dbReference>
<dbReference type="GO" id="GO:0016757">
    <property type="term" value="F:glycosyltransferase activity"/>
    <property type="evidence" value="ECO:0007669"/>
    <property type="project" value="InterPro"/>
</dbReference>
<evidence type="ECO:0000313" key="3">
    <source>
        <dbReference type="EMBL" id="QLV30134.1"/>
    </source>
</evidence>
<reference evidence="4" key="1">
    <citation type="submission" date="2020-06" db="EMBL/GenBank/DDBJ databases">
        <title>REHAB project genomes.</title>
        <authorList>
            <person name="Shaw L.P."/>
        </authorList>
    </citation>
    <scope>NUCLEOTIDE SEQUENCE [LARGE SCALE GENOMIC DNA]</scope>
    <source>
        <strain evidence="4">RHBSTW-00370</strain>
    </source>
</reference>
<feature type="domain" description="Glycosyltransferase subfamily 4-like N-terminal" evidence="2">
    <location>
        <begin position="12"/>
        <end position="166"/>
    </location>
</feature>
<dbReference type="Pfam" id="PF00534">
    <property type="entry name" value="Glycos_transf_1"/>
    <property type="match status" value="1"/>
</dbReference>
<name>A0AAP9QC95_CITFR</name>
<sequence length="365" mass="40788">MKIIQIITGLGIGGAEKIVSDLSEKLVNNQHEVLIISLTGDKLMKTPSEVNVIEMNMTKGIVSIIKTYWGVRKIIKEFNPDVVHSHMFHANIFARLIRLTLPFKKLISTAHSNNEGGSLRMLAYRLTDSLAEISTNVSEKAVNEFIAKKASKLGRMIPIYNGVDTHKFCYSSKNRRVMRELLNIPDDARLIMTVGRLTEAKDYPNLINAFASLECKSSTYLAIIGDGELNSSLKELAINLKVDSNIFWLGKQNNIEEWLSACDLFVLSSVWEGFGIVLAEAMACERIVIATNVGGVEEVVGDANFLVPPSRSDLLMHKIKSILNLNNEELLHIGTLNRDRVQRNFSIDNIVVQWESIYINTKGIS</sequence>
<dbReference type="AlphaFoldDB" id="A0AAP9QC95"/>
<dbReference type="PANTHER" id="PTHR12526">
    <property type="entry name" value="GLYCOSYLTRANSFERASE"/>
    <property type="match status" value="1"/>
</dbReference>
<organism evidence="3 4">
    <name type="scientific">Citrobacter freundii</name>
    <dbReference type="NCBI Taxonomy" id="546"/>
    <lineage>
        <taxon>Bacteria</taxon>
        <taxon>Pseudomonadati</taxon>
        <taxon>Pseudomonadota</taxon>
        <taxon>Gammaproteobacteria</taxon>
        <taxon>Enterobacterales</taxon>
        <taxon>Enterobacteriaceae</taxon>
        <taxon>Citrobacter</taxon>
        <taxon>Citrobacter freundii complex</taxon>
    </lineage>
</organism>
<protein>
    <submittedName>
        <fullName evidence="3">Glycosyltransferase</fullName>
    </submittedName>
</protein>